<proteinExistence type="predicted"/>
<sequence length="452" mass="53379">MIIIIMIRKFVNRKRELETLEKLYEKGANLVVIYGRRRVGKTALLRKFLEEKRGIYFLCSRRGYEKDLKRFSQELSKFFGIPLSFEDFEDAFEFLSKQGKLVVVIDEFPYLIESYKPVVSVFQRIVDLVLEGSEVMLILCGSSIGMMEKDVLGYKAPLYGRAQGIMKVKPFRFFDMVEWYGRDFEKLVRLYGVTWGVPRYMEFFREGSDEEIIRNFFDPSSFLFNEAKLLLMEELRNPAVYGEIIEAIALGNTRLSEIANYSMIDAKDLPAYLKTLQELGIVKRITPITKRNAKRGVYVIEDEYFRFYYRFVNPYYEEIESLNPEPAIEDFRKNFNSYLGETFEKVSKEFLLAIGDYPKIGKWWYKGEEIDLVALNEREKKALFVEVKWRGLKEREAKRILKRLEKKSMLINLDGWIKDYGVIARRVEGKESLRDEGWLVWDLEDFNSLVGD</sequence>
<dbReference type="InterPro" id="IPR011579">
    <property type="entry name" value="ATPase_dom"/>
</dbReference>
<dbReference type="Pfam" id="PF03008">
    <property type="entry name" value="DUF234"/>
    <property type="match status" value="1"/>
</dbReference>
<dbReference type="Pfam" id="PF01637">
    <property type="entry name" value="ATPase_2"/>
    <property type="match status" value="1"/>
</dbReference>
<keyword evidence="4" id="KW-1185">Reference proteome</keyword>
<accession>O58189</accession>
<dbReference type="SUPFAM" id="SSF52540">
    <property type="entry name" value="P-loop containing nucleoside triphosphate hydrolases"/>
    <property type="match status" value="1"/>
</dbReference>
<gene>
    <name evidence="3" type="ordered locus">PH0436</name>
</gene>
<evidence type="ECO:0000313" key="4">
    <source>
        <dbReference type="Proteomes" id="UP000000752"/>
    </source>
</evidence>
<dbReference type="PANTHER" id="PTHR34704">
    <property type="entry name" value="ATPASE"/>
    <property type="match status" value="1"/>
</dbReference>
<evidence type="ECO:0000259" key="2">
    <source>
        <dbReference type="Pfam" id="PF03008"/>
    </source>
</evidence>
<dbReference type="EMBL" id="BA000001">
    <property type="protein sequence ID" value="BAA29522.1"/>
    <property type="molecule type" value="Genomic_DNA"/>
</dbReference>
<protein>
    <recommendedName>
        <fullName evidence="5">ATPase domain-containing protein</fullName>
    </recommendedName>
</protein>
<dbReference type="GO" id="GO:0005524">
    <property type="term" value="F:ATP binding"/>
    <property type="evidence" value="ECO:0007669"/>
    <property type="project" value="InterPro"/>
</dbReference>
<dbReference type="Proteomes" id="UP000000752">
    <property type="component" value="Chromosome"/>
</dbReference>
<dbReference type="eggNOG" id="arCOG03166">
    <property type="taxonomic scope" value="Archaea"/>
</dbReference>
<dbReference type="InterPro" id="IPR036390">
    <property type="entry name" value="WH_DNA-bd_sf"/>
</dbReference>
<evidence type="ECO:0008006" key="5">
    <source>
        <dbReference type="Google" id="ProtNLM"/>
    </source>
</evidence>
<dbReference type="Gene3D" id="3.40.50.300">
    <property type="entry name" value="P-loop containing nucleotide triphosphate hydrolases"/>
    <property type="match status" value="1"/>
</dbReference>
<dbReference type="SUPFAM" id="SSF46785">
    <property type="entry name" value="Winged helix' DNA-binding domain"/>
    <property type="match status" value="1"/>
</dbReference>
<dbReference type="KEGG" id="pho:PH0436"/>
<dbReference type="InterPro" id="IPR027417">
    <property type="entry name" value="P-loop_NTPase"/>
</dbReference>
<dbReference type="STRING" id="70601.gene:9377367"/>
<dbReference type="PANTHER" id="PTHR34704:SF2">
    <property type="entry name" value="ATPASE"/>
    <property type="match status" value="1"/>
</dbReference>
<evidence type="ECO:0000259" key="1">
    <source>
        <dbReference type="Pfam" id="PF01637"/>
    </source>
</evidence>
<dbReference type="PIR" id="E71154">
    <property type="entry name" value="E71154"/>
</dbReference>
<dbReference type="DNASU" id="1444333"/>
<dbReference type="AlphaFoldDB" id="O58189"/>
<dbReference type="InterPro" id="IPR004256">
    <property type="entry name" value="DUF234"/>
</dbReference>
<dbReference type="EnsemblBacteria" id="BAA29522">
    <property type="protein sequence ID" value="BAA29522"/>
    <property type="gene ID" value="BAA29522"/>
</dbReference>
<reference evidence="3 4" key="1">
    <citation type="journal article" date="1998" name="DNA Res.">
        <title>Complete sequence and gene organization of the genome of a hyper-thermophilic archaebacterium, Pyrococcus horikoshii OT3.</title>
        <authorList>
            <person name="Kawarabayasi Y."/>
            <person name="Sawada M."/>
            <person name="Horikawa H."/>
            <person name="Haikawa Y."/>
            <person name="Hino Y."/>
            <person name="Yamamoto S."/>
            <person name="Sekine M."/>
            <person name="Baba S."/>
            <person name="Kosugi H."/>
            <person name="Hosoyama A."/>
            <person name="Nagai Y."/>
            <person name="Sakai M."/>
            <person name="Ogura K."/>
            <person name="Otuka R."/>
            <person name="Nakazawa H."/>
            <person name="Takamiya M."/>
            <person name="Ohfuku Y."/>
            <person name="Funahashi T."/>
            <person name="Tanaka T."/>
            <person name="Kudoh Y."/>
            <person name="Yamazaki J."/>
            <person name="Kushida N."/>
            <person name="Oguchi A."/>
            <person name="Aoki K."/>
            <person name="Nakamura Y."/>
            <person name="Robb T.F."/>
            <person name="Horikoshi K."/>
            <person name="Masuchi Y."/>
            <person name="Shizuya H."/>
            <person name="Kikuchi H."/>
        </authorList>
    </citation>
    <scope>NUCLEOTIDE SEQUENCE [LARGE SCALE GENOMIC DNA]</scope>
    <source>
        <strain evidence="4">ATCC 700860 / DSM 12428 / JCM 9974 / NBRC 100139 / OT-3</strain>
    </source>
</reference>
<evidence type="ECO:0000313" key="3">
    <source>
        <dbReference type="EMBL" id="BAA29522.1"/>
    </source>
</evidence>
<feature type="domain" description="DUF234" evidence="2">
    <location>
        <begin position="308"/>
        <end position="400"/>
    </location>
</feature>
<organism evidence="3 4">
    <name type="scientific">Pyrococcus horikoshii (strain ATCC 700860 / DSM 12428 / JCM 9974 / NBRC 100139 / OT-3)</name>
    <dbReference type="NCBI Taxonomy" id="70601"/>
    <lineage>
        <taxon>Archaea</taxon>
        <taxon>Methanobacteriati</taxon>
        <taxon>Methanobacteriota</taxon>
        <taxon>Thermococci</taxon>
        <taxon>Thermococcales</taxon>
        <taxon>Thermococcaceae</taxon>
        <taxon>Pyrococcus</taxon>
    </lineage>
</organism>
<name>O58189_PYRHO</name>
<feature type="domain" description="ATPase" evidence="1">
    <location>
        <begin position="10"/>
        <end position="187"/>
    </location>
</feature>